<dbReference type="EC" id="3.8.1.5" evidence="2"/>
<protein>
    <submittedName>
        <fullName evidence="2">Haloalkane dehalogenase</fullName>
        <ecNumber evidence="2">3.8.1.5</ecNumber>
    </submittedName>
</protein>
<dbReference type="InterPro" id="IPR050266">
    <property type="entry name" value="AB_hydrolase_sf"/>
</dbReference>
<dbReference type="InterPro" id="IPR036388">
    <property type="entry name" value="WH-like_DNA-bd_sf"/>
</dbReference>
<dbReference type="NCBIfam" id="NF002938">
    <property type="entry name" value="PRK03592.1"/>
    <property type="match status" value="1"/>
</dbReference>
<comment type="caution">
    <text evidence="2">The sequence shown here is derived from an EMBL/GenBank/DDBJ whole genome shotgun (WGS) entry which is preliminary data.</text>
</comment>
<dbReference type="Gene3D" id="1.10.10.10">
    <property type="entry name" value="Winged helix-like DNA-binding domain superfamily/Winged helix DNA-binding domain"/>
    <property type="match status" value="1"/>
</dbReference>
<dbReference type="GO" id="GO:0016020">
    <property type="term" value="C:membrane"/>
    <property type="evidence" value="ECO:0007669"/>
    <property type="project" value="TreeGrafter"/>
</dbReference>
<evidence type="ECO:0000259" key="1">
    <source>
        <dbReference type="Pfam" id="PF00561"/>
    </source>
</evidence>
<dbReference type="InterPro" id="IPR000073">
    <property type="entry name" value="AB_hydrolase_1"/>
</dbReference>
<feature type="domain" description="AB hydrolase-1" evidence="1">
    <location>
        <begin position="21"/>
        <end position="138"/>
    </location>
</feature>
<dbReference type="InterPro" id="IPR000639">
    <property type="entry name" value="Epox_hydrolase-like"/>
</dbReference>
<name>A0A3A9XJZ7_9ACTN</name>
<gene>
    <name evidence="2" type="ORF">D7044_31205</name>
</gene>
<accession>A0A3A9XJZ7</accession>
<dbReference type="SUPFAM" id="SSF53474">
    <property type="entry name" value="alpha/beta-Hydrolases"/>
    <property type="match status" value="1"/>
</dbReference>
<reference evidence="2 3" key="1">
    <citation type="submission" date="2018-09" db="EMBL/GenBank/DDBJ databases">
        <title>Micromonospora sp. nov. MS1-9, isolated from a root of Musa sp.</title>
        <authorList>
            <person name="Kuncharoen N."/>
            <person name="Kudo T."/>
            <person name="Ohkuma M."/>
            <person name="Yuki M."/>
            <person name="Tanasupawat S."/>
        </authorList>
    </citation>
    <scope>NUCLEOTIDE SEQUENCE [LARGE SCALE GENOMIC DNA]</scope>
    <source>
        <strain evidence="2 3">MS1-9</strain>
    </source>
</reference>
<sequence length="442" mass="47826">MPLTNVLDSTMYYEETGTGTPLVFLHGNPGSSHLWRNVLPAVDLPARILAPDLIGMGRSGKPDLRYRFDDHARYLDAFFDRLDLADVILVGHDWGGSLAFDWAARHPDRVRGVAFLEAIVRPLSWSELGDAPRARAEAMRGTQGEALVLDSTYFLESAFTGGVLSPVREPDLRAYLSPYPTRESRRPILEWARSLPLDGEPADVAERVEQYGKWLAASDDTPKLLLTFDSSPTLLIGTEMAAWCQENIAALTTAHCGPAGHHAPEDQPDAIARAVTTWARRHDLTHDRDTTRRSTMTASDAIPFGTQLIGRTEKALNAILDRQLAGTGITEPQWVTLTLTVVSGGLPTAALVERIRDALKVDQATAREHVAALTAAGLLVTTPAGAVEASERGTAQWNEVRAATGLVSQRLWGDLPEDDLAAAGRVLNTVLSRADGVLAAAG</sequence>
<dbReference type="EMBL" id="RAZT01000024">
    <property type="protein sequence ID" value="RKN25549.1"/>
    <property type="molecule type" value="Genomic_DNA"/>
</dbReference>
<dbReference type="SUPFAM" id="SSF46785">
    <property type="entry name" value="Winged helix' DNA-binding domain"/>
    <property type="match status" value="1"/>
</dbReference>
<evidence type="ECO:0000313" key="2">
    <source>
        <dbReference type="EMBL" id="RKN25549.1"/>
    </source>
</evidence>
<dbReference type="RefSeq" id="WP_120691029.1">
    <property type="nucleotide sequence ID" value="NZ_RAZT01000024.1"/>
</dbReference>
<dbReference type="PRINTS" id="PR00412">
    <property type="entry name" value="EPOXHYDRLASE"/>
</dbReference>
<dbReference type="InterPro" id="IPR029058">
    <property type="entry name" value="AB_hydrolase_fold"/>
</dbReference>
<dbReference type="PRINTS" id="PR00111">
    <property type="entry name" value="ABHYDROLASE"/>
</dbReference>
<keyword evidence="2" id="KW-0378">Hydrolase</keyword>
<dbReference type="Pfam" id="PF00561">
    <property type="entry name" value="Abhydrolase_1"/>
    <property type="match status" value="1"/>
</dbReference>
<dbReference type="GO" id="GO:0018786">
    <property type="term" value="F:haloalkane dehalogenase activity"/>
    <property type="evidence" value="ECO:0007669"/>
    <property type="project" value="UniProtKB-EC"/>
</dbReference>
<dbReference type="PANTHER" id="PTHR43798:SF24">
    <property type="entry name" value="CIS-3-ALKYL-4-ALKYLOXETAN-2-ONE DECARBOXYLASE"/>
    <property type="match status" value="1"/>
</dbReference>
<dbReference type="AlphaFoldDB" id="A0A3A9XJZ7"/>
<dbReference type="Gene3D" id="3.40.50.1820">
    <property type="entry name" value="alpha/beta hydrolase"/>
    <property type="match status" value="1"/>
</dbReference>
<organism evidence="2 3">
    <name type="scientific">Micromonospora musae</name>
    <dbReference type="NCBI Taxonomy" id="1894970"/>
    <lineage>
        <taxon>Bacteria</taxon>
        <taxon>Bacillati</taxon>
        <taxon>Actinomycetota</taxon>
        <taxon>Actinomycetes</taxon>
        <taxon>Micromonosporales</taxon>
        <taxon>Micromonosporaceae</taxon>
        <taxon>Micromonospora</taxon>
    </lineage>
</organism>
<dbReference type="PANTHER" id="PTHR43798">
    <property type="entry name" value="MONOACYLGLYCEROL LIPASE"/>
    <property type="match status" value="1"/>
</dbReference>
<dbReference type="Proteomes" id="UP000275865">
    <property type="component" value="Unassembled WGS sequence"/>
</dbReference>
<evidence type="ECO:0000313" key="3">
    <source>
        <dbReference type="Proteomes" id="UP000275865"/>
    </source>
</evidence>
<proteinExistence type="predicted"/>
<dbReference type="InterPro" id="IPR036390">
    <property type="entry name" value="WH_DNA-bd_sf"/>
</dbReference>